<sequence>MAVQVGAWRHSLPAHSPHAPHPPLLCFITRTLIVSIGRRLALRLVEAHSKPYLRRLIICSLGLSCPPVTL</sequence>
<comment type="caution">
    <text evidence="1">The sequence shown here is derived from an EMBL/GenBank/DDBJ whole genome shotgun (WGS) entry which is preliminary data.</text>
</comment>
<evidence type="ECO:0000313" key="2">
    <source>
        <dbReference type="Proteomes" id="UP000324222"/>
    </source>
</evidence>
<accession>A0A5B7GN19</accession>
<reference evidence="1 2" key="1">
    <citation type="submission" date="2019-05" db="EMBL/GenBank/DDBJ databases">
        <title>Another draft genome of Portunus trituberculatus and its Hox gene families provides insights of decapod evolution.</title>
        <authorList>
            <person name="Jeong J.-H."/>
            <person name="Song I."/>
            <person name="Kim S."/>
            <person name="Choi T."/>
            <person name="Kim D."/>
            <person name="Ryu S."/>
            <person name="Kim W."/>
        </authorList>
    </citation>
    <scope>NUCLEOTIDE SEQUENCE [LARGE SCALE GENOMIC DNA]</scope>
    <source>
        <tissue evidence="1">Muscle</tissue>
    </source>
</reference>
<dbReference type="Proteomes" id="UP000324222">
    <property type="component" value="Unassembled WGS sequence"/>
</dbReference>
<gene>
    <name evidence="1" type="ORF">E2C01_055563</name>
</gene>
<evidence type="ECO:0000313" key="1">
    <source>
        <dbReference type="EMBL" id="MPC61491.1"/>
    </source>
</evidence>
<proteinExistence type="predicted"/>
<keyword evidence="2" id="KW-1185">Reference proteome</keyword>
<dbReference type="AlphaFoldDB" id="A0A5B7GN19"/>
<name>A0A5B7GN19_PORTR</name>
<organism evidence="1 2">
    <name type="scientific">Portunus trituberculatus</name>
    <name type="common">Swimming crab</name>
    <name type="synonym">Neptunus trituberculatus</name>
    <dbReference type="NCBI Taxonomy" id="210409"/>
    <lineage>
        <taxon>Eukaryota</taxon>
        <taxon>Metazoa</taxon>
        <taxon>Ecdysozoa</taxon>
        <taxon>Arthropoda</taxon>
        <taxon>Crustacea</taxon>
        <taxon>Multicrustacea</taxon>
        <taxon>Malacostraca</taxon>
        <taxon>Eumalacostraca</taxon>
        <taxon>Eucarida</taxon>
        <taxon>Decapoda</taxon>
        <taxon>Pleocyemata</taxon>
        <taxon>Brachyura</taxon>
        <taxon>Eubrachyura</taxon>
        <taxon>Portunoidea</taxon>
        <taxon>Portunidae</taxon>
        <taxon>Portuninae</taxon>
        <taxon>Portunus</taxon>
    </lineage>
</organism>
<protein>
    <submittedName>
        <fullName evidence="1">Uncharacterized protein</fullName>
    </submittedName>
</protein>
<dbReference type="EMBL" id="VSRR010018586">
    <property type="protein sequence ID" value="MPC61491.1"/>
    <property type="molecule type" value="Genomic_DNA"/>
</dbReference>